<evidence type="ECO:0000313" key="3">
    <source>
        <dbReference type="Proteomes" id="UP000198243"/>
    </source>
</evidence>
<evidence type="ECO:0000256" key="1">
    <source>
        <dbReference type="SAM" id="MobiDB-lite"/>
    </source>
</evidence>
<proteinExistence type="predicted"/>
<dbReference type="EMBL" id="LT607412">
    <property type="protein sequence ID" value="SCE79710.1"/>
    <property type="molecule type" value="Genomic_DNA"/>
</dbReference>
<feature type="compositionally biased region" description="Polar residues" evidence="1">
    <location>
        <begin position="1"/>
        <end position="10"/>
    </location>
</feature>
<sequence>MPRAVTSPTTVPLDGFPPESAADPDVAFDMYGVADDSSFTTHRVSFRLGDLTELAVGSVLVTAIGEEAQQVLSLEEFAHRGESEC</sequence>
<dbReference type="AlphaFoldDB" id="A0A1C4V6V6"/>
<evidence type="ECO:0000313" key="2">
    <source>
        <dbReference type="EMBL" id="SCE79710.1"/>
    </source>
</evidence>
<dbReference type="Proteomes" id="UP000198243">
    <property type="component" value="Chromosome I"/>
</dbReference>
<name>A0A1C4V6V6_9ACTN</name>
<accession>A0A1C4V6V6</accession>
<keyword evidence="3" id="KW-1185">Reference proteome</keyword>
<gene>
    <name evidence="2" type="ORF">GA0070607_1701</name>
</gene>
<protein>
    <submittedName>
        <fullName evidence="2">Uncharacterized protein</fullName>
    </submittedName>
</protein>
<reference evidence="3" key="1">
    <citation type="submission" date="2016-06" db="EMBL/GenBank/DDBJ databases">
        <authorList>
            <person name="Varghese N."/>
            <person name="Submissions Spin"/>
        </authorList>
    </citation>
    <scope>NUCLEOTIDE SEQUENCE [LARGE SCALE GENOMIC DNA]</scope>
    <source>
        <strain evidence="3">DSM 44875</strain>
    </source>
</reference>
<feature type="region of interest" description="Disordered" evidence="1">
    <location>
        <begin position="1"/>
        <end position="20"/>
    </location>
</feature>
<organism evidence="2 3">
    <name type="scientific">Micromonospora coriariae</name>
    <dbReference type="NCBI Taxonomy" id="285665"/>
    <lineage>
        <taxon>Bacteria</taxon>
        <taxon>Bacillati</taxon>
        <taxon>Actinomycetota</taxon>
        <taxon>Actinomycetes</taxon>
        <taxon>Micromonosporales</taxon>
        <taxon>Micromonosporaceae</taxon>
        <taxon>Micromonospora</taxon>
    </lineage>
</organism>